<dbReference type="AlphaFoldDB" id="A0A834LY31"/>
<evidence type="ECO:0000313" key="2">
    <source>
        <dbReference type="Proteomes" id="UP000625711"/>
    </source>
</evidence>
<accession>A0A834LY31</accession>
<evidence type="ECO:0000313" key="1">
    <source>
        <dbReference type="EMBL" id="KAF7263323.1"/>
    </source>
</evidence>
<sequence>MSDFESWRESMNWEATDTIGLRDAFEALRILLYADLLIPPFRDANDVKLVLQDMYSVLRSRNQTRNLNYLSTKLFTCRELLDKIDELLESFNNDATMNLEVKVTDTDAYTFMKIYFESEQVIEKVIHKSLSNAQAHRNFLNFIVEMLSTVIMFLNDYKRIFPGVVGPQNAEQTALEDAQ</sequence>
<name>A0A834LY31_RHYFE</name>
<dbReference type="EMBL" id="JAACXV010022292">
    <property type="protein sequence ID" value="KAF7263323.1"/>
    <property type="molecule type" value="Genomic_DNA"/>
</dbReference>
<keyword evidence="2" id="KW-1185">Reference proteome</keyword>
<proteinExistence type="predicted"/>
<organism evidence="1 2">
    <name type="scientific">Rhynchophorus ferrugineus</name>
    <name type="common">Red palm weevil</name>
    <name type="synonym">Curculio ferrugineus</name>
    <dbReference type="NCBI Taxonomy" id="354439"/>
    <lineage>
        <taxon>Eukaryota</taxon>
        <taxon>Metazoa</taxon>
        <taxon>Ecdysozoa</taxon>
        <taxon>Arthropoda</taxon>
        <taxon>Hexapoda</taxon>
        <taxon>Insecta</taxon>
        <taxon>Pterygota</taxon>
        <taxon>Neoptera</taxon>
        <taxon>Endopterygota</taxon>
        <taxon>Coleoptera</taxon>
        <taxon>Polyphaga</taxon>
        <taxon>Cucujiformia</taxon>
        <taxon>Curculionidae</taxon>
        <taxon>Dryophthorinae</taxon>
        <taxon>Rhynchophorus</taxon>
    </lineage>
</organism>
<protein>
    <submittedName>
        <fullName evidence="1">Uncharacterized protein</fullName>
    </submittedName>
</protein>
<gene>
    <name evidence="1" type="ORF">GWI33_002926</name>
</gene>
<reference evidence="1" key="1">
    <citation type="submission" date="2020-08" db="EMBL/GenBank/DDBJ databases">
        <title>Genome sequencing and assembly of the red palm weevil Rhynchophorus ferrugineus.</title>
        <authorList>
            <person name="Dias G.B."/>
            <person name="Bergman C.M."/>
            <person name="Manee M."/>
        </authorList>
    </citation>
    <scope>NUCLEOTIDE SEQUENCE</scope>
    <source>
        <strain evidence="1">AA-2017</strain>
        <tissue evidence="1">Whole larva</tissue>
    </source>
</reference>
<comment type="caution">
    <text evidence="1">The sequence shown here is derived from an EMBL/GenBank/DDBJ whole genome shotgun (WGS) entry which is preliminary data.</text>
</comment>
<dbReference type="Proteomes" id="UP000625711">
    <property type="component" value="Unassembled WGS sequence"/>
</dbReference>